<evidence type="ECO:0000313" key="5">
    <source>
        <dbReference type="Proteomes" id="UP001519288"/>
    </source>
</evidence>
<dbReference type="Proteomes" id="UP001519288">
    <property type="component" value="Unassembled WGS sequence"/>
</dbReference>
<evidence type="ECO:0000313" key="4">
    <source>
        <dbReference type="EMBL" id="MBP1999806.1"/>
    </source>
</evidence>
<comment type="pathway">
    <text evidence="1">Cofactor biosynthesis; thiamine diphosphate biosynthesis.</text>
</comment>
<evidence type="ECO:0000256" key="1">
    <source>
        <dbReference type="ARBA" id="ARBA00004948"/>
    </source>
</evidence>
<evidence type="ECO:0000259" key="3">
    <source>
        <dbReference type="Pfam" id="PF02581"/>
    </source>
</evidence>
<dbReference type="RefSeq" id="WP_209859369.1">
    <property type="nucleotide sequence ID" value="NZ_JAGGLD010000001.1"/>
</dbReference>
<comment type="caution">
    <text evidence="4">The sequence shown here is derived from an EMBL/GenBank/DDBJ whole genome shotgun (WGS) entry which is preliminary data.</text>
</comment>
<dbReference type="InterPro" id="IPR022998">
    <property type="entry name" value="ThiamineP_synth_TenI"/>
</dbReference>
<proteinExistence type="predicted"/>
<dbReference type="Gene3D" id="3.20.20.70">
    <property type="entry name" value="Aldolase class I"/>
    <property type="match status" value="1"/>
</dbReference>
<accession>A0ABS4JDL4</accession>
<dbReference type="InterPro" id="IPR036206">
    <property type="entry name" value="ThiamineP_synth_sf"/>
</dbReference>
<dbReference type="EMBL" id="JAGGLD010000001">
    <property type="protein sequence ID" value="MBP1999806.1"/>
    <property type="molecule type" value="Genomic_DNA"/>
</dbReference>
<keyword evidence="2" id="KW-0784">Thiamine biosynthesis</keyword>
<reference evidence="4 5" key="1">
    <citation type="submission" date="2021-03" db="EMBL/GenBank/DDBJ databases">
        <title>Genomic Encyclopedia of Type Strains, Phase IV (KMG-IV): sequencing the most valuable type-strain genomes for metagenomic binning, comparative biology and taxonomic classification.</title>
        <authorList>
            <person name="Goeker M."/>
        </authorList>
    </citation>
    <scope>NUCLEOTIDE SEQUENCE [LARGE SCALE GENOMIC DNA]</scope>
    <source>
        <strain evidence="4 5">DSM 26806</strain>
    </source>
</reference>
<dbReference type="SUPFAM" id="SSF51391">
    <property type="entry name" value="Thiamin phosphate synthase"/>
    <property type="match status" value="1"/>
</dbReference>
<keyword evidence="4" id="KW-0413">Isomerase</keyword>
<dbReference type="Pfam" id="PF02581">
    <property type="entry name" value="TMP-TENI"/>
    <property type="match status" value="1"/>
</dbReference>
<dbReference type="PANTHER" id="PTHR20857">
    <property type="entry name" value="THIAMINE-PHOSPHATE PYROPHOSPHORYLASE"/>
    <property type="match status" value="1"/>
</dbReference>
<evidence type="ECO:0000256" key="2">
    <source>
        <dbReference type="ARBA" id="ARBA00022977"/>
    </source>
</evidence>
<protein>
    <submittedName>
        <fullName evidence="4">Thiazole tautomerase (Transcriptional regulator TenI)</fullName>
        <ecNumber evidence="4">5.3.99.10</ecNumber>
    </submittedName>
</protein>
<dbReference type="CDD" id="cd00564">
    <property type="entry name" value="TMP_TenI"/>
    <property type="match status" value="1"/>
</dbReference>
<feature type="domain" description="Thiamine phosphate synthase/TenI" evidence="3">
    <location>
        <begin position="31"/>
        <end position="184"/>
    </location>
</feature>
<keyword evidence="5" id="KW-1185">Reference proteome</keyword>
<dbReference type="InterPro" id="IPR013785">
    <property type="entry name" value="Aldolase_TIM"/>
</dbReference>
<gene>
    <name evidence="4" type="ORF">J2Z69_000825</name>
</gene>
<dbReference type="EC" id="5.3.99.10" evidence="4"/>
<dbReference type="GO" id="GO:0016853">
    <property type="term" value="F:isomerase activity"/>
    <property type="evidence" value="ECO:0007669"/>
    <property type="project" value="UniProtKB-KW"/>
</dbReference>
<name>A0ABS4JDL4_9BACL</name>
<dbReference type="PANTHER" id="PTHR20857:SF22">
    <property type="entry name" value="THIAZOLE TAUTOMERASE"/>
    <property type="match status" value="1"/>
</dbReference>
<organism evidence="4 5">
    <name type="scientific">Paenibacillus shirakamiensis</name>
    <dbReference type="NCBI Taxonomy" id="1265935"/>
    <lineage>
        <taxon>Bacteria</taxon>
        <taxon>Bacillati</taxon>
        <taxon>Bacillota</taxon>
        <taxon>Bacilli</taxon>
        <taxon>Bacillales</taxon>
        <taxon>Paenibacillaceae</taxon>
        <taxon>Paenibacillus</taxon>
    </lineage>
</organism>
<sequence length="211" mass="23027">MPSLLPELHIISNGTQSMETVLNIFSEIHPFAHALHIREKKWSALDMGLVIEGLIQSGVPSAKIYINDRVDIARAYQVGGIQLGERSLRPQQIKAWSANMRIGRSIHEVRAAQDAKIQGADYAMFGHIFPTESKHNLHSRGILELQSVCRSTDIPIIALGGMTPDRVHMVVEAGANGIAIMSGVMSASDPQRAVKAFLHALQEAFSSNSVT</sequence>